<evidence type="ECO:0000256" key="2">
    <source>
        <dbReference type="ARBA" id="ARBA00022729"/>
    </source>
</evidence>
<comment type="caution">
    <text evidence="4">The sequence shown here is derived from an EMBL/GenBank/DDBJ whole genome shotgun (WGS) entry which is preliminary data.</text>
</comment>
<dbReference type="Proteomes" id="UP000192610">
    <property type="component" value="Unassembled WGS sequence"/>
</dbReference>
<dbReference type="Gene3D" id="1.20.1420.20">
    <property type="entry name" value="M75 peptidase, HXXE motif"/>
    <property type="match status" value="1"/>
</dbReference>
<accession>A0A1V9E9N6</accession>
<evidence type="ECO:0000313" key="4">
    <source>
        <dbReference type="EMBL" id="OQP42816.1"/>
    </source>
</evidence>
<organism evidence="4 5">
    <name type="scientific">Niastella yeongjuensis</name>
    <dbReference type="NCBI Taxonomy" id="354355"/>
    <lineage>
        <taxon>Bacteria</taxon>
        <taxon>Pseudomonadati</taxon>
        <taxon>Bacteroidota</taxon>
        <taxon>Chitinophagia</taxon>
        <taxon>Chitinophagales</taxon>
        <taxon>Chitinophagaceae</taxon>
        <taxon>Niastella</taxon>
    </lineage>
</organism>
<dbReference type="EMBL" id="LVXG01000056">
    <property type="protein sequence ID" value="OQP42816.1"/>
    <property type="molecule type" value="Genomic_DNA"/>
</dbReference>
<name>A0A1V9E9N6_9BACT</name>
<dbReference type="InterPro" id="IPR038352">
    <property type="entry name" value="Imelysin_sf"/>
</dbReference>
<gene>
    <name evidence="4" type="ORF">A4H97_11690</name>
</gene>
<dbReference type="CDD" id="cd14659">
    <property type="entry name" value="Imelysin-like_IPPA"/>
    <property type="match status" value="1"/>
</dbReference>
<evidence type="ECO:0000259" key="3">
    <source>
        <dbReference type="Pfam" id="PF09375"/>
    </source>
</evidence>
<reference evidence="5" key="1">
    <citation type="submission" date="2016-04" db="EMBL/GenBank/DDBJ databases">
        <authorList>
            <person name="Chen L."/>
            <person name="Zhuang W."/>
            <person name="Wang G."/>
        </authorList>
    </citation>
    <scope>NUCLEOTIDE SEQUENCE [LARGE SCALE GENOMIC DNA]</scope>
    <source>
        <strain evidence="5">17621</strain>
    </source>
</reference>
<proteinExistence type="predicted"/>
<evidence type="ECO:0000313" key="5">
    <source>
        <dbReference type="Proteomes" id="UP000192610"/>
    </source>
</evidence>
<dbReference type="STRING" id="354355.SAMN05660816_03005"/>
<dbReference type="GO" id="GO:0030313">
    <property type="term" value="C:cell envelope"/>
    <property type="evidence" value="ECO:0007669"/>
    <property type="project" value="UniProtKB-SubCell"/>
</dbReference>
<protein>
    <recommendedName>
        <fullName evidence="3">Imelysin-like domain-containing protein</fullName>
    </recommendedName>
</protein>
<keyword evidence="2" id="KW-0732">Signal</keyword>
<dbReference type="PROSITE" id="PS51257">
    <property type="entry name" value="PROKAR_LIPOPROTEIN"/>
    <property type="match status" value="1"/>
</dbReference>
<dbReference type="OrthoDB" id="650514at2"/>
<dbReference type="AlphaFoldDB" id="A0A1V9E9N6"/>
<feature type="domain" description="Imelysin-like" evidence="3">
    <location>
        <begin position="53"/>
        <end position="350"/>
    </location>
</feature>
<dbReference type="InterPro" id="IPR034984">
    <property type="entry name" value="Imelysin-like_IPPA"/>
</dbReference>
<dbReference type="InterPro" id="IPR018976">
    <property type="entry name" value="Imelysin-like"/>
</dbReference>
<dbReference type="RefSeq" id="WP_081203229.1">
    <property type="nucleotide sequence ID" value="NZ_FOCZ01000005.1"/>
</dbReference>
<comment type="subcellular location">
    <subcellularLocation>
        <location evidence="1">Cell envelope</location>
    </subcellularLocation>
</comment>
<keyword evidence="5" id="KW-1185">Reference proteome</keyword>
<evidence type="ECO:0000256" key="1">
    <source>
        <dbReference type="ARBA" id="ARBA00004196"/>
    </source>
</evidence>
<sequence>MKHKKLAAAVVTGTFCATLVLFSCSKSDKNDDSQGGGNQSDTVLVNLGANVISPAFNQLATATAGLETVVTAFTNFPTSGSLLAMKNAFKDAYKAWEGVSAYQFGPMLDQSLTTHFTNSFPADTAIIKSNIAGASYTMDGLGNFAAQGFPALDYLLFAYNDNYVMARFTTDANATGAKNYLKALAGALKTKAAAVANAWSATGGNYVDKFSKATGVDAGSSLSQLLNAFVQDFDVTLQNYKIGIPIGKYGPNTLPISPEKVEAYYSGYSVALLIAQLQAIQTMYLGGNGGGIDDKVAATTAKNNGLPLNDAIKNQINTLLAKLQTLQDPLSAAVQNNITTVNDTYTEVRKLTVLLKADMSSALGVKISFQDDDGD</sequence>
<dbReference type="Pfam" id="PF09375">
    <property type="entry name" value="Peptidase_M75"/>
    <property type="match status" value="1"/>
</dbReference>